<dbReference type="PANTHER" id="PTHR11437:SF65">
    <property type="entry name" value="ANGIOGENIN-2"/>
    <property type="match status" value="1"/>
</dbReference>
<dbReference type="InterPro" id="IPR023412">
    <property type="entry name" value="RNaseA_domain"/>
</dbReference>
<protein>
    <submittedName>
        <fullName evidence="4">Ribonuclease-like</fullName>
    </submittedName>
</protein>
<evidence type="ECO:0000256" key="1">
    <source>
        <dbReference type="ARBA" id="ARBA00005600"/>
    </source>
</evidence>
<keyword evidence="3" id="KW-1185">Reference proteome</keyword>
<dbReference type="CDD" id="cd06265">
    <property type="entry name" value="RNase_A_canonical"/>
    <property type="match status" value="1"/>
</dbReference>
<feature type="domain" description="Ribonuclease A-domain" evidence="2">
    <location>
        <begin position="2"/>
        <end position="116"/>
    </location>
</feature>
<dbReference type="Proteomes" id="UP000695026">
    <property type="component" value="Unplaced"/>
</dbReference>
<dbReference type="InterPro" id="IPR001427">
    <property type="entry name" value="RNaseA"/>
</dbReference>
<evidence type="ECO:0000259" key="2">
    <source>
        <dbReference type="SMART" id="SM00092"/>
    </source>
</evidence>
<reference evidence="4" key="1">
    <citation type="submission" date="2025-08" db="UniProtKB">
        <authorList>
            <consortium name="RefSeq"/>
        </authorList>
    </citation>
    <scope>IDENTIFICATION</scope>
    <source>
        <tissue evidence="4">Liver</tissue>
    </source>
</reference>
<gene>
    <name evidence="4" type="primary">LOC103052799</name>
</gene>
<dbReference type="GO" id="GO:0003676">
    <property type="term" value="F:nucleic acid binding"/>
    <property type="evidence" value="ECO:0007669"/>
    <property type="project" value="InterPro"/>
</dbReference>
<accession>A0A9F2RC59</accession>
<dbReference type="SMART" id="SM00092">
    <property type="entry name" value="RNAse_Pc"/>
    <property type="match status" value="1"/>
</dbReference>
<dbReference type="OrthoDB" id="8573660at2759"/>
<dbReference type="Pfam" id="PF00074">
    <property type="entry name" value="RnaseA"/>
    <property type="match status" value="1"/>
</dbReference>
<dbReference type="Gene3D" id="3.10.130.10">
    <property type="entry name" value="Ribonuclease A-like domain"/>
    <property type="match status" value="1"/>
</dbReference>
<organism evidence="3 4">
    <name type="scientific">Python bivittatus</name>
    <name type="common">Burmese python</name>
    <name type="synonym">Python molurus bivittatus</name>
    <dbReference type="NCBI Taxonomy" id="176946"/>
    <lineage>
        <taxon>Eukaryota</taxon>
        <taxon>Metazoa</taxon>
        <taxon>Chordata</taxon>
        <taxon>Craniata</taxon>
        <taxon>Vertebrata</taxon>
        <taxon>Euteleostomi</taxon>
        <taxon>Lepidosauria</taxon>
        <taxon>Squamata</taxon>
        <taxon>Bifurcata</taxon>
        <taxon>Unidentata</taxon>
        <taxon>Episquamata</taxon>
        <taxon>Toxicofera</taxon>
        <taxon>Serpentes</taxon>
        <taxon>Henophidia</taxon>
        <taxon>Pythonidae</taxon>
        <taxon>Python</taxon>
    </lineage>
</organism>
<dbReference type="RefSeq" id="XP_007442031.1">
    <property type="nucleotide sequence ID" value="XM_007441969.1"/>
</dbReference>
<evidence type="ECO:0000313" key="3">
    <source>
        <dbReference type="Proteomes" id="UP000695026"/>
    </source>
</evidence>
<dbReference type="KEGG" id="pbi:103052799"/>
<dbReference type="OMA" id="HYCNAMM"/>
<evidence type="ECO:0000313" key="4">
    <source>
        <dbReference type="RefSeq" id="XP_007442031.1"/>
    </source>
</evidence>
<comment type="similarity">
    <text evidence="1">Belongs to the pancreatic ribonuclease family.</text>
</comment>
<dbReference type="SUPFAM" id="SSF54076">
    <property type="entry name" value="RNase A-like"/>
    <property type="match status" value="1"/>
</dbReference>
<name>A0A9F2RC59_PYTBI</name>
<dbReference type="AlphaFoldDB" id="A0A9F2RC59"/>
<sequence>MNYEDFLMKHYDYPKSNVGNRYCNTMMQRREMTGPKCKQVNSFVHDTKAEIFAVCATKGVPYGNDLQRSLKLFRVTTCTLKGFKMRPPCDYKEMTLPRNIVISCMDGKPVHYEEGVAVVQEQESSE</sequence>
<dbReference type="InterPro" id="IPR036816">
    <property type="entry name" value="RNaseA-like_dom_sf"/>
</dbReference>
<dbReference type="GO" id="GO:0004540">
    <property type="term" value="F:RNA nuclease activity"/>
    <property type="evidence" value="ECO:0007669"/>
    <property type="project" value="TreeGrafter"/>
</dbReference>
<dbReference type="GO" id="GO:0050830">
    <property type="term" value="P:defense response to Gram-positive bacterium"/>
    <property type="evidence" value="ECO:0007669"/>
    <property type="project" value="TreeGrafter"/>
</dbReference>
<dbReference type="PRINTS" id="PR00794">
    <property type="entry name" value="RIBONUCLEASE"/>
</dbReference>
<dbReference type="PANTHER" id="PTHR11437">
    <property type="entry name" value="RIBONUCLEASE"/>
    <property type="match status" value="1"/>
</dbReference>
<proteinExistence type="inferred from homology"/>
<dbReference type="GeneID" id="103052799"/>